<name>A0ACB7WCR8_DIOAL</name>
<dbReference type="EMBL" id="CM037014">
    <property type="protein sequence ID" value="KAH7685840.1"/>
    <property type="molecule type" value="Genomic_DNA"/>
</dbReference>
<organism evidence="1 2">
    <name type="scientific">Dioscorea alata</name>
    <name type="common">Purple yam</name>
    <dbReference type="NCBI Taxonomy" id="55571"/>
    <lineage>
        <taxon>Eukaryota</taxon>
        <taxon>Viridiplantae</taxon>
        <taxon>Streptophyta</taxon>
        <taxon>Embryophyta</taxon>
        <taxon>Tracheophyta</taxon>
        <taxon>Spermatophyta</taxon>
        <taxon>Magnoliopsida</taxon>
        <taxon>Liliopsida</taxon>
        <taxon>Dioscoreales</taxon>
        <taxon>Dioscoreaceae</taxon>
        <taxon>Dioscorea</taxon>
    </lineage>
</organism>
<accession>A0ACB7WCR8</accession>
<dbReference type="Proteomes" id="UP000827976">
    <property type="component" value="Chromosome 4"/>
</dbReference>
<evidence type="ECO:0000313" key="2">
    <source>
        <dbReference type="Proteomes" id="UP000827976"/>
    </source>
</evidence>
<proteinExistence type="predicted"/>
<evidence type="ECO:0000313" key="1">
    <source>
        <dbReference type="EMBL" id="KAH7685840.1"/>
    </source>
</evidence>
<gene>
    <name evidence="1" type="ORF">IHE45_04G065600</name>
</gene>
<comment type="caution">
    <text evidence="1">The sequence shown here is derived from an EMBL/GenBank/DDBJ whole genome shotgun (WGS) entry which is preliminary data.</text>
</comment>
<reference evidence="2" key="1">
    <citation type="journal article" date="2022" name="Nat. Commun.">
        <title>Chromosome evolution and the genetic basis of agronomically important traits in greater yam.</title>
        <authorList>
            <person name="Bredeson J.V."/>
            <person name="Lyons J.B."/>
            <person name="Oniyinde I.O."/>
            <person name="Okereke N.R."/>
            <person name="Kolade O."/>
            <person name="Nnabue I."/>
            <person name="Nwadili C.O."/>
            <person name="Hribova E."/>
            <person name="Parker M."/>
            <person name="Nwogha J."/>
            <person name="Shu S."/>
            <person name="Carlson J."/>
            <person name="Kariba R."/>
            <person name="Muthemba S."/>
            <person name="Knop K."/>
            <person name="Barton G.J."/>
            <person name="Sherwood A.V."/>
            <person name="Lopez-Montes A."/>
            <person name="Asiedu R."/>
            <person name="Jamnadass R."/>
            <person name="Muchugi A."/>
            <person name="Goodstein D."/>
            <person name="Egesi C.N."/>
            <person name="Featherston J."/>
            <person name="Asfaw A."/>
            <person name="Simpson G.G."/>
            <person name="Dolezel J."/>
            <person name="Hendre P.S."/>
            <person name="Van Deynze A."/>
            <person name="Kumar P.L."/>
            <person name="Obidiegwu J.E."/>
            <person name="Bhattacharjee R."/>
            <person name="Rokhsar D.S."/>
        </authorList>
    </citation>
    <scope>NUCLEOTIDE SEQUENCE [LARGE SCALE GENOMIC DNA]</scope>
    <source>
        <strain evidence="2">cv. TDa95/00328</strain>
    </source>
</reference>
<keyword evidence="2" id="KW-1185">Reference proteome</keyword>
<protein>
    <submittedName>
        <fullName evidence="1">PC-Esterase protein</fullName>
    </submittedName>
</protein>
<sequence length="409" mass="47234">MLSNSTNTTITTIFSAVPPQSSTPFSPPPHPPPPPPPPPKLSPPPPMAKKAIAPAHTPASEPPSLNSSTVCDITDGKWVYDPKTYPLYNEDRCPFLSDQVVCLKNGRPDSGYQHWRWQPRGCTLPRFDGRLLLKRLRGKRVAIVGDSLNRNQFESFCCLLYSSVKRPSRVLFRTSNSDYKIFHAKDYHLKVEYYRSPFLVMLDESNGKKVLKLDKLSDCARKWRGADVMVFNTGHWWTHYRNYLKAWDYFEQDGKEAEMDLDAAYAAALKTWARWIDRNVDPVKTMVFFRSINPLHQPVSKQWCFNQTSPMTNEHYIQWFPRSMISTVERTIKEMRTPVKYLNITRLTEYRRDAHTSVYTSRQGKLLTDKQRSQPRNFADCSHWCIPGVPDTWNLLLYASIIGTPSLVL</sequence>